<feature type="domain" description="P/Homo B" evidence="5">
    <location>
        <begin position="24"/>
        <end position="202"/>
    </location>
</feature>
<keyword evidence="2" id="KW-0378">Hydrolase</keyword>
<keyword evidence="3" id="KW-1133">Transmembrane helix</keyword>
<dbReference type="InterPro" id="IPR015919">
    <property type="entry name" value="Cadherin-like_sf"/>
</dbReference>
<keyword evidence="3" id="KW-0472">Membrane</keyword>
<evidence type="ECO:0000256" key="2">
    <source>
        <dbReference type="ARBA" id="ARBA00022801"/>
    </source>
</evidence>
<keyword evidence="3" id="KW-0812">Transmembrane</keyword>
<keyword evidence="7" id="KW-1185">Reference proteome</keyword>
<dbReference type="SUPFAM" id="SSF49313">
    <property type="entry name" value="Cadherin-like"/>
    <property type="match status" value="2"/>
</dbReference>
<feature type="chain" id="PRO_5045605385" evidence="4">
    <location>
        <begin position="31"/>
        <end position="514"/>
    </location>
</feature>
<comment type="caution">
    <text evidence="6">The sequence shown here is derived from an EMBL/GenBank/DDBJ whole genome shotgun (WGS) entry which is preliminary data.</text>
</comment>
<accession>A0ABT8GEC5</accession>
<feature type="signal peptide" evidence="4">
    <location>
        <begin position="1"/>
        <end position="30"/>
    </location>
</feature>
<dbReference type="Gene3D" id="2.60.40.10">
    <property type="entry name" value="Immunoglobulins"/>
    <property type="match status" value="2"/>
</dbReference>
<dbReference type="PROSITE" id="PS51829">
    <property type="entry name" value="P_HOMO_B"/>
    <property type="match status" value="1"/>
</dbReference>
<dbReference type="EMBL" id="JAUHQA010000001">
    <property type="protein sequence ID" value="MDN4479774.1"/>
    <property type="molecule type" value="Genomic_DNA"/>
</dbReference>
<evidence type="ECO:0000256" key="1">
    <source>
        <dbReference type="ARBA" id="ARBA00022670"/>
    </source>
</evidence>
<evidence type="ECO:0000256" key="3">
    <source>
        <dbReference type="SAM" id="Phobius"/>
    </source>
</evidence>
<feature type="transmembrane region" description="Helical" evidence="3">
    <location>
        <begin position="492"/>
        <end position="510"/>
    </location>
</feature>
<dbReference type="Pfam" id="PF05345">
    <property type="entry name" value="He_PIG"/>
    <property type="match status" value="2"/>
</dbReference>
<reference evidence="6" key="1">
    <citation type="submission" date="2023-06" db="EMBL/GenBank/DDBJ databases">
        <title>Egi l300058.</title>
        <authorList>
            <person name="Gao L."/>
            <person name="Fang B.-Z."/>
            <person name="Li W.-J."/>
        </authorList>
    </citation>
    <scope>NUCLEOTIDE SEQUENCE</scope>
    <source>
        <strain evidence="6">EGI L300058</strain>
    </source>
</reference>
<dbReference type="Proteomes" id="UP001172708">
    <property type="component" value="Unassembled WGS sequence"/>
</dbReference>
<keyword evidence="4" id="KW-0732">Signal</keyword>
<protein>
    <submittedName>
        <fullName evidence="6">Ig domain-containing protein</fullName>
    </submittedName>
</protein>
<dbReference type="InterPro" id="IPR002884">
    <property type="entry name" value="P_dom"/>
</dbReference>
<dbReference type="Gene3D" id="2.60.120.260">
    <property type="entry name" value="Galactose-binding domain-like"/>
    <property type="match status" value="1"/>
</dbReference>
<proteinExistence type="predicted"/>
<dbReference type="SUPFAM" id="SSF49785">
    <property type="entry name" value="Galactose-binding domain-like"/>
    <property type="match status" value="1"/>
</dbReference>
<evidence type="ECO:0000313" key="7">
    <source>
        <dbReference type="Proteomes" id="UP001172708"/>
    </source>
</evidence>
<evidence type="ECO:0000259" key="5">
    <source>
        <dbReference type="PROSITE" id="PS51829"/>
    </source>
</evidence>
<dbReference type="InterPro" id="IPR013783">
    <property type="entry name" value="Ig-like_fold"/>
</dbReference>
<organism evidence="6 7">
    <name type="scientific">Demequina muriae</name>
    <dbReference type="NCBI Taxonomy" id="3051664"/>
    <lineage>
        <taxon>Bacteria</taxon>
        <taxon>Bacillati</taxon>
        <taxon>Actinomycetota</taxon>
        <taxon>Actinomycetes</taxon>
        <taxon>Micrococcales</taxon>
        <taxon>Demequinaceae</taxon>
        <taxon>Demequina</taxon>
    </lineage>
</organism>
<keyword evidence="1" id="KW-0645">Protease</keyword>
<evidence type="ECO:0000256" key="4">
    <source>
        <dbReference type="SAM" id="SignalP"/>
    </source>
</evidence>
<sequence length="514" mass="51792">MTSTPRALSSLLTAGLAALALVALAPAAHAASESITDDLTGSPLQIDSDTAWRTFDVTTAGRVENVVVTLDFHKTDGQCSAPATGSAFSNEISIGLTSPGGTGISLVRPWDGVETGTGQYPDYSSSPGRVVIVLDDSAATMVGSTNAGVPESGTFRPAQPLSTFDGDSTLGTWTLRVQDTTGGDPLCYYSATLDLEIAPAPVLADALFDDMLLGEASSASIPLEPLSPAADSFAITEGALPAGVELNQTTGEISGTPTERGDFAFTAIATNEEGDSVPVEYKVRVTESATLSGDATAQARAGVDFTYTPSFDAGFPAATEVTLAAGDLPDGMALDGATGEITGASTGAVGDFAVTLAADNGVGEPATLDLVITVTAGPVVEIDIAAGETTVDEGGSLDFVVTGADEFGNPVVLTEDEAVLSSDVESDVVDGHTVSFPTASPHVITATHLETGVTASVTVEVIAAPVVETADDNGPEEVLADTGMRPEHAAQAAAASALLLLGTGLVTAAARRRV</sequence>
<dbReference type="RefSeq" id="WP_301140980.1">
    <property type="nucleotide sequence ID" value="NZ_JAUHQA010000001.1"/>
</dbReference>
<gene>
    <name evidence="6" type="ORF">QQX02_02375</name>
</gene>
<dbReference type="InterPro" id="IPR008979">
    <property type="entry name" value="Galactose-bd-like_sf"/>
</dbReference>
<name>A0ABT8GEC5_9MICO</name>
<evidence type="ECO:0000313" key="6">
    <source>
        <dbReference type="EMBL" id="MDN4479774.1"/>
    </source>
</evidence>